<evidence type="ECO:0000313" key="2">
    <source>
        <dbReference type="Proteomes" id="UP001286313"/>
    </source>
</evidence>
<proteinExistence type="predicted"/>
<keyword evidence="2" id="KW-1185">Reference proteome</keyword>
<accession>A0AAE1GK35</accession>
<name>A0AAE1GK35_PETCI</name>
<protein>
    <submittedName>
        <fullName evidence="1">Uncharacterized protein</fullName>
    </submittedName>
</protein>
<dbReference type="EMBL" id="JAWQEG010000090">
    <property type="protein sequence ID" value="KAK3894808.1"/>
    <property type="molecule type" value="Genomic_DNA"/>
</dbReference>
<reference evidence="1" key="1">
    <citation type="submission" date="2023-10" db="EMBL/GenBank/DDBJ databases">
        <title>Genome assemblies of two species of porcelain crab, Petrolisthes cinctipes and Petrolisthes manimaculis (Anomura: Porcellanidae).</title>
        <authorList>
            <person name="Angst P."/>
        </authorList>
    </citation>
    <scope>NUCLEOTIDE SEQUENCE</scope>
    <source>
        <strain evidence="1">PB745_01</strain>
        <tissue evidence="1">Gill</tissue>
    </source>
</reference>
<dbReference type="Proteomes" id="UP001286313">
    <property type="component" value="Unassembled WGS sequence"/>
</dbReference>
<comment type="caution">
    <text evidence="1">The sequence shown here is derived from an EMBL/GenBank/DDBJ whole genome shotgun (WGS) entry which is preliminary data.</text>
</comment>
<dbReference type="AlphaFoldDB" id="A0AAE1GK35"/>
<evidence type="ECO:0000313" key="1">
    <source>
        <dbReference type="EMBL" id="KAK3894808.1"/>
    </source>
</evidence>
<sequence>MPIHPYVSNSPTHSHLFPTYPLIHPYVPATHTPTQPPLFPTHSFILTSHPPTQPHLYPIHPLIHPYVPNSPTHSPLFPTHPLTHSISLLPTLGPSYYMNPMSRVET</sequence>
<organism evidence="1 2">
    <name type="scientific">Petrolisthes cinctipes</name>
    <name type="common">Flat porcelain crab</name>
    <dbReference type="NCBI Taxonomy" id="88211"/>
    <lineage>
        <taxon>Eukaryota</taxon>
        <taxon>Metazoa</taxon>
        <taxon>Ecdysozoa</taxon>
        <taxon>Arthropoda</taxon>
        <taxon>Crustacea</taxon>
        <taxon>Multicrustacea</taxon>
        <taxon>Malacostraca</taxon>
        <taxon>Eumalacostraca</taxon>
        <taxon>Eucarida</taxon>
        <taxon>Decapoda</taxon>
        <taxon>Pleocyemata</taxon>
        <taxon>Anomura</taxon>
        <taxon>Galatheoidea</taxon>
        <taxon>Porcellanidae</taxon>
        <taxon>Petrolisthes</taxon>
    </lineage>
</organism>
<gene>
    <name evidence="1" type="ORF">Pcinc_001451</name>
</gene>